<feature type="domain" description="N-acetyltransferase" evidence="1">
    <location>
        <begin position="17"/>
        <end position="188"/>
    </location>
</feature>
<reference evidence="2 3" key="1">
    <citation type="submission" date="2020-08" db="EMBL/GenBank/DDBJ databases">
        <title>Genomic Encyclopedia of Type Strains, Phase IV (KMG-IV): sequencing the most valuable type-strain genomes for metagenomic binning, comparative biology and taxonomic classification.</title>
        <authorList>
            <person name="Goeker M."/>
        </authorList>
    </citation>
    <scope>NUCLEOTIDE SEQUENCE [LARGE SCALE GENOMIC DNA]</scope>
    <source>
        <strain evidence="2 3">DSM 12251</strain>
    </source>
</reference>
<accession>A0A7W8DPD4</accession>
<proteinExistence type="predicted"/>
<keyword evidence="3" id="KW-1185">Reference proteome</keyword>
<evidence type="ECO:0000313" key="2">
    <source>
        <dbReference type="EMBL" id="MBB5037323.1"/>
    </source>
</evidence>
<dbReference type="RefSeq" id="WP_184207098.1">
    <property type="nucleotide sequence ID" value="NZ_JACHIF010000002.1"/>
</dbReference>
<dbReference type="Gene3D" id="3.40.630.30">
    <property type="match status" value="1"/>
</dbReference>
<name>A0A7W8DPD4_9BACT</name>
<dbReference type="SUPFAM" id="SSF55729">
    <property type="entry name" value="Acyl-CoA N-acyltransferases (Nat)"/>
    <property type="match status" value="1"/>
</dbReference>
<dbReference type="EMBL" id="JACHIF010000002">
    <property type="protein sequence ID" value="MBB5037323.1"/>
    <property type="molecule type" value="Genomic_DNA"/>
</dbReference>
<dbReference type="Proteomes" id="UP000534294">
    <property type="component" value="Unassembled WGS sequence"/>
</dbReference>
<organism evidence="2 3">
    <name type="scientific">Prosthecobacter dejongeii</name>
    <dbReference type="NCBI Taxonomy" id="48465"/>
    <lineage>
        <taxon>Bacteria</taxon>
        <taxon>Pseudomonadati</taxon>
        <taxon>Verrucomicrobiota</taxon>
        <taxon>Verrucomicrobiia</taxon>
        <taxon>Verrucomicrobiales</taxon>
        <taxon>Verrucomicrobiaceae</taxon>
        <taxon>Prosthecobacter</taxon>
    </lineage>
</organism>
<keyword evidence="2" id="KW-0808">Transferase</keyword>
<sequence length="195" mass="22471">MLRLLNVQGKQIEPYVDALGALRITVFRDYPYLYDGSLEYERDYLKVYTEGERSLAVLAFHGDAVVGATTCMPMADEGPEFQAPFLQAGHDISQICYLGESILLPQYRGRGIGRQFFKHRENHALSLGLNQAAFCAVDRPPDHPSRPDNYRPLDEFWKARGYQKQPHLQALFRWKEVNEVEESAKTLTFWTKELK</sequence>
<dbReference type="PROSITE" id="PS51186">
    <property type="entry name" value="GNAT"/>
    <property type="match status" value="1"/>
</dbReference>
<dbReference type="CDD" id="cd04301">
    <property type="entry name" value="NAT_SF"/>
    <property type="match status" value="1"/>
</dbReference>
<evidence type="ECO:0000313" key="3">
    <source>
        <dbReference type="Proteomes" id="UP000534294"/>
    </source>
</evidence>
<gene>
    <name evidence="2" type="ORF">HNQ64_001565</name>
</gene>
<dbReference type="Pfam" id="PF00583">
    <property type="entry name" value="Acetyltransf_1"/>
    <property type="match status" value="1"/>
</dbReference>
<comment type="caution">
    <text evidence="2">The sequence shown here is derived from an EMBL/GenBank/DDBJ whole genome shotgun (WGS) entry which is preliminary data.</text>
</comment>
<protein>
    <submittedName>
        <fullName evidence="2">GNAT superfamily N-acetyltransferase</fullName>
    </submittedName>
</protein>
<dbReference type="GO" id="GO:0016747">
    <property type="term" value="F:acyltransferase activity, transferring groups other than amino-acyl groups"/>
    <property type="evidence" value="ECO:0007669"/>
    <property type="project" value="InterPro"/>
</dbReference>
<dbReference type="InterPro" id="IPR016181">
    <property type="entry name" value="Acyl_CoA_acyltransferase"/>
</dbReference>
<dbReference type="InterPro" id="IPR000182">
    <property type="entry name" value="GNAT_dom"/>
</dbReference>
<dbReference type="AlphaFoldDB" id="A0A7W8DPD4"/>
<evidence type="ECO:0000259" key="1">
    <source>
        <dbReference type="PROSITE" id="PS51186"/>
    </source>
</evidence>